<evidence type="ECO:0008006" key="4">
    <source>
        <dbReference type="Google" id="ProtNLM"/>
    </source>
</evidence>
<comment type="caution">
    <text evidence="2">The sequence shown here is derived from an EMBL/GenBank/DDBJ whole genome shotgun (WGS) entry which is preliminary data.</text>
</comment>
<feature type="region of interest" description="Disordered" evidence="1">
    <location>
        <begin position="87"/>
        <end position="107"/>
    </location>
</feature>
<gene>
    <name evidence="2" type="ORF">HNR28_001012</name>
</gene>
<evidence type="ECO:0000256" key="1">
    <source>
        <dbReference type="SAM" id="MobiDB-lite"/>
    </source>
</evidence>
<dbReference type="AlphaFoldDB" id="A0A7W9TNM5"/>
<dbReference type="EMBL" id="JACHIB010000005">
    <property type="protein sequence ID" value="MBB6082977.1"/>
    <property type="molecule type" value="Genomic_DNA"/>
</dbReference>
<feature type="compositionally biased region" description="Polar residues" evidence="1">
    <location>
        <begin position="94"/>
        <end position="107"/>
    </location>
</feature>
<protein>
    <recommendedName>
        <fullName evidence="4">EthD domain-containing protein</fullName>
    </recommendedName>
</protein>
<evidence type="ECO:0000313" key="2">
    <source>
        <dbReference type="EMBL" id="MBB6082977.1"/>
    </source>
</evidence>
<sequence>MLKSVVLHDIPIDHVAAMERWYYRDHAPEIMRQPGLFRFFSHRAIREPLSLPGEWPRSGRPAPESILHAWDRLVELCCSRARTSSARSCSNARPTNSGATRAATCSL</sequence>
<evidence type="ECO:0000313" key="3">
    <source>
        <dbReference type="Proteomes" id="UP000541136"/>
    </source>
</evidence>
<name>A0A7W9TNM5_CASDE</name>
<proteinExistence type="predicted"/>
<organism evidence="2 3">
    <name type="scientific">Castellaniella defragrans</name>
    <name type="common">Alcaligenes defragrans</name>
    <dbReference type="NCBI Taxonomy" id="75697"/>
    <lineage>
        <taxon>Bacteria</taxon>
        <taxon>Pseudomonadati</taxon>
        <taxon>Pseudomonadota</taxon>
        <taxon>Betaproteobacteria</taxon>
        <taxon>Burkholderiales</taxon>
        <taxon>Alcaligenaceae</taxon>
        <taxon>Castellaniella</taxon>
    </lineage>
</organism>
<dbReference type="Proteomes" id="UP000541136">
    <property type="component" value="Unassembled WGS sequence"/>
</dbReference>
<dbReference type="RefSeq" id="WP_151023945.1">
    <property type="nucleotide sequence ID" value="NZ_JACHIB010000005.1"/>
</dbReference>
<accession>A0A7W9TNM5</accession>
<reference evidence="2 3" key="1">
    <citation type="submission" date="2020-08" db="EMBL/GenBank/DDBJ databases">
        <title>Genomic Encyclopedia of Type Strains, Phase IV (KMG-IV): sequencing the most valuable type-strain genomes for metagenomic binning, comparative biology and taxonomic classification.</title>
        <authorList>
            <person name="Goeker M."/>
        </authorList>
    </citation>
    <scope>NUCLEOTIDE SEQUENCE [LARGE SCALE GENOMIC DNA]</scope>
    <source>
        <strain evidence="2 3">DSM 12141</strain>
    </source>
</reference>